<dbReference type="Gramene" id="AET7Gv20788100.9">
    <property type="protein sequence ID" value="AET7Gv20788100.9"/>
    <property type="gene ID" value="AET7Gv20788100"/>
</dbReference>
<dbReference type="Proteomes" id="UP000015105">
    <property type="component" value="Chromosome 7D"/>
</dbReference>
<reference evidence="1" key="3">
    <citation type="journal article" date="2017" name="Nature">
        <title>Genome sequence of the progenitor of the wheat D genome Aegilops tauschii.</title>
        <authorList>
            <person name="Luo M.C."/>
            <person name="Gu Y.Q."/>
            <person name="Puiu D."/>
            <person name="Wang H."/>
            <person name="Twardziok S.O."/>
            <person name="Deal K.R."/>
            <person name="Huo N."/>
            <person name="Zhu T."/>
            <person name="Wang L."/>
            <person name="Wang Y."/>
            <person name="McGuire P.E."/>
            <person name="Liu S."/>
            <person name="Long H."/>
            <person name="Ramasamy R.K."/>
            <person name="Rodriguez J.C."/>
            <person name="Van S.L."/>
            <person name="Yuan L."/>
            <person name="Wang Z."/>
            <person name="Xia Z."/>
            <person name="Xiao L."/>
            <person name="Anderson O.D."/>
            <person name="Ouyang S."/>
            <person name="Liang Y."/>
            <person name="Zimin A.V."/>
            <person name="Pertea G."/>
            <person name="Qi P."/>
            <person name="Bennetzen J.L."/>
            <person name="Dai X."/>
            <person name="Dawson M.W."/>
            <person name="Muller H.G."/>
            <person name="Kugler K."/>
            <person name="Rivarola-Duarte L."/>
            <person name="Spannagl M."/>
            <person name="Mayer K.F.X."/>
            <person name="Lu F.H."/>
            <person name="Bevan M.W."/>
            <person name="Leroy P."/>
            <person name="Li P."/>
            <person name="You F.M."/>
            <person name="Sun Q."/>
            <person name="Liu Z."/>
            <person name="Lyons E."/>
            <person name="Wicker T."/>
            <person name="Salzberg S.L."/>
            <person name="Devos K.M."/>
            <person name="Dvorak J."/>
        </authorList>
    </citation>
    <scope>NUCLEOTIDE SEQUENCE [LARGE SCALE GENOMIC DNA]</scope>
    <source>
        <strain evidence="1">cv. AL8/78</strain>
    </source>
</reference>
<dbReference type="EnsemblPlants" id="AET7Gv20788100.9">
    <property type="protein sequence ID" value="AET7Gv20788100.9"/>
    <property type="gene ID" value="AET7Gv20788100"/>
</dbReference>
<name>A0A453S1Y3_AEGTS</name>
<reference evidence="1" key="4">
    <citation type="submission" date="2019-03" db="UniProtKB">
        <authorList>
            <consortium name="EnsemblPlants"/>
        </authorList>
    </citation>
    <scope>IDENTIFICATION</scope>
</reference>
<reference evidence="1" key="5">
    <citation type="journal article" date="2021" name="G3 (Bethesda)">
        <title>Aegilops tauschii genome assembly Aet v5.0 features greater sequence contiguity and improved annotation.</title>
        <authorList>
            <person name="Wang L."/>
            <person name="Zhu T."/>
            <person name="Rodriguez J.C."/>
            <person name="Deal K.R."/>
            <person name="Dubcovsky J."/>
            <person name="McGuire P.E."/>
            <person name="Lux T."/>
            <person name="Spannagl M."/>
            <person name="Mayer K.F.X."/>
            <person name="Baldrich P."/>
            <person name="Meyers B.C."/>
            <person name="Huo N."/>
            <person name="Gu Y.Q."/>
            <person name="Zhou H."/>
            <person name="Devos K.M."/>
            <person name="Bennetzen J.L."/>
            <person name="Unver T."/>
            <person name="Budak H."/>
            <person name="Gulick P.J."/>
            <person name="Galiba G."/>
            <person name="Kalapos B."/>
            <person name="Nelson D.R."/>
            <person name="Li P."/>
            <person name="You F.M."/>
            <person name="Luo M.C."/>
            <person name="Dvorak J."/>
        </authorList>
    </citation>
    <scope>NUCLEOTIDE SEQUENCE [LARGE SCALE GENOMIC DNA]</scope>
    <source>
        <strain evidence="1">cv. AL8/78</strain>
    </source>
</reference>
<accession>A0A453S1Y3</accession>
<evidence type="ECO:0000313" key="1">
    <source>
        <dbReference type="EnsemblPlants" id="AET7Gv20788100.9"/>
    </source>
</evidence>
<evidence type="ECO:0000313" key="2">
    <source>
        <dbReference type="Proteomes" id="UP000015105"/>
    </source>
</evidence>
<organism evidence="1 2">
    <name type="scientific">Aegilops tauschii subsp. strangulata</name>
    <name type="common">Goatgrass</name>
    <dbReference type="NCBI Taxonomy" id="200361"/>
    <lineage>
        <taxon>Eukaryota</taxon>
        <taxon>Viridiplantae</taxon>
        <taxon>Streptophyta</taxon>
        <taxon>Embryophyta</taxon>
        <taxon>Tracheophyta</taxon>
        <taxon>Spermatophyta</taxon>
        <taxon>Magnoliopsida</taxon>
        <taxon>Liliopsida</taxon>
        <taxon>Poales</taxon>
        <taxon>Poaceae</taxon>
        <taxon>BOP clade</taxon>
        <taxon>Pooideae</taxon>
        <taxon>Triticodae</taxon>
        <taxon>Triticeae</taxon>
        <taxon>Triticinae</taxon>
        <taxon>Aegilops</taxon>
    </lineage>
</organism>
<reference evidence="2" key="2">
    <citation type="journal article" date="2017" name="Nat. Plants">
        <title>The Aegilops tauschii genome reveals multiple impacts of transposons.</title>
        <authorList>
            <person name="Zhao G."/>
            <person name="Zou C."/>
            <person name="Li K."/>
            <person name="Wang K."/>
            <person name="Li T."/>
            <person name="Gao L."/>
            <person name="Zhang X."/>
            <person name="Wang H."/>
            <person name="Yang Z."/>
            <person name="Liu X."/>
            <person name="Jiang W."/>
            <person name="Mao L."/>
            <person name="Kong X."/>
            <person name="Jiao Y."/>
            <person name="Jia J."/>
        </authorList>
    </citation>
    <scope>NUCLEOTIDE SEQUENCE [LARGE SCALE GENOMIC DNA]</scope>
    <source>
        <strain evidence="2">cv. AL8/78</strain>
    </source>
</reference>
<dbReference type="AlphaFoldDB" id="A0A453S1Y3"/>
<keyword evidence="2" id="KW-1185">Reference proteome</keyword>
<protein>
    <submittedName>
        <fullName evidence="1">Uncharacterized protein</fullName>
    </submittedName>
</protein>
<reference evidence="2" key="1">
    <citation type="journal article" date="2014" name="Science">
        <title>Ancient hybridizations among the ancestral genomes of bread wheat.</title>
        <authorList>
            <consortium name="International Wheat Genome Sequencing Consortium,"/>
            <person name="Marcussen T."/>
            <person name="Sandve S.R."/>
            <person name="Heier L."/>
            <person name="Spannagl M."/>
            <person name="Pfeifer M."/>
            <person name="Jakobsen K.S."/>
            <person name="Wulff B.B."/>
            <person name="Steuernagel B."/>
            <person name="Mayer K.F."/>
            <person name="Olsen O.A."/>
        </authorList>
    </citation>
    <scope>NUCLEOTIDE SEQUENCE [LARGE SCALE GENOMIC DNA]</scope>
    <source>
        <strain evidence="2">cv. AL8/78</strain>
    </source>
</reference>
<proteinExistence type="predicted"/>
<sequence length="38" mass="4412">RSPSSIGELMHRSPLIVCCRNNYMEVWWCNDRSTSVLA</sequence>